<sequence length="69" mass="7972">MYTCRPRFAEYDFRKSSFSNPNQDCVGIAQRSGWVELRDSKTEFGTPSDQRIVLTGDVFRSFLTVITRS</sequence>
<dbReference type="InterPro" id="IPR007278">
    <property type="entry name" value="DUF397"/>
</dbReference>
<dbReference type="EMBL" id="SOCP01000014">
    <property type="protein sequence ID" value="TDV44181.1"/>
    <property type="molecule type" value="Genomic_DNA"/>
</dbReference>
<gene>
    <name evidence="2" type="ORF">CLV71_11490</name>
</gene>
<dbReference type="Pfam" id="PF04149">
    <property type="entry name" value="DUF397"/>
    <property type="match status" value="1"/>
</dbReference>
<proteinExistence type="predicted"/>
<dbReference type="OrthoDB" id="4545857at2"/>
<organism evidence="2 3">
    <name type="scientific">Actinophytocola oryzae</name>
    <dbReference type="NCBI Taxonomy" id="502181"/>
    <lineage>
        <taxon>Bacteria</taxon>
        <taxon>Bacillati</taxon>
        <taxon>Actinomycetota</taxon>
        <taxon>Actinomycetes</taxon>
        <taxon>Pseudonocardiales</taxon>
        <taxon>Pseudonocardiaceae</taxon>
    </lineage>
</organism>
<name>A0A4V3FRN0_9PSEU</name>
<dbReference type="AlphaFoldDB" id="A0A4V3FRN0"/>
<feature type="domain" description="DUF397" evidence="1">
    <location>
        <begin position="13"/>
        <end position="64"/>
    </location>
</feature>
<protein>
    <submittedName>
        <fullName evidence="2">Uncharacterized protein DUF397</fullName>
    </submittedName>
</protein>
<accession>A0A4V3FRN0</accession>
<evidence type="ECO:0000313" key="3">
    <source>
        <dbReference type="Proteomes" id="UP000294927"/>
    </source>
</evidence>
<dbReference type="Proteomes" id="UP000294927">
    <property type="component" value="Unassembled WGS sequence"/>
</dbReference>
<evidence type="ECO:0000313" key="2">
    <source>
        <dbReference type="EMBL" id="TDV44181.1"/>
    </source>
</evidence>
<keyword evidence="3" id="KW-1185">Reference proteome</keyword>
<reference evidence="2 3" key="1">
    <citation type="submission" date="2019-03" db="EMBL/GenBank/DDBJ databases">
        <title>Genomic Encyclopedia of Archaeal and Bacterial Type Strains, Phase II (KMG-II): from individual species to whole genera.</title>
        <authorList>
            <person name="Goeker M."/>
        </authorList>
    </citation>
    <scope>NUCLEOTIDE SEQUENCE [LARGE SCALE GENOMIC DNA]</scope>
    <source>
        <strain evidence="2 3">DSM 45499</strain>
    </source>
</reference>
<evidence type="ECO:0000259" key="1">
    <source>
        <dbReference type="Pfam" id="PF04149"/>
    </source>
</evidence>
<comment type="caution">
    <text evidence="2">The sequence shown here is derived from an EMBL/GenBank/DDBJ whole genome shotgun (WGS) entry which is preliminary data.</text>
</comment>
<dbReference type="RefSeq" id="WP_133906637.1">
    <property type="nucleotide sequence ID" value="NZ_SOCP01000014.1"/>
</dbReference>